<accession>A0A3P7ZPH9</accession>
<evidence type="ECO:0000313" key="1">
    <source>
        <dbReference type="EMBL" id="VDP02352.1"/>
    </source>
</evidence>
<sequence>MPSDPVTCSQLDRQRAVCLKAMPARQVLLITPSESATFQEATVPDGSGVCRASKANLATTLISVIEMPGSRVAAILSDIYRMPPKWC</sequence>
<name>A0A183G218_HELPZ</name>
<organism evidence="2 3">
    <name type="scientific">Heligmosomoides polygyrus</name>
    <name type="common">Parasitic roundworm</name>
    <dbReference type="NCBI Taxonomy" id="6339"/>
    <lineage>
        <taxon>Eukaryota</taxon>
        <taxon>Metazoa</taxon>
        <taxon>Ecdysozoa</taxon>
        <taxon>Nematoda</taxon>
        <taxon>Chromadorea</taxon>
        <taxon>Rhabditida</taxon>
        <taxon>Rhabditina</taxon>
        <taxon>Rhabditomorpha</taxon>
        <taxon>Strongyloidea</taxon>
        <taxon>Heligmosomidae</taxon>
        <taxon>Heligmosomoides</taxon>
    </lineage>
</organism>
<evidence type="ECO:0000313" key="3">
    <source>
        <dbReference type="WBParaSite" id="HPBE_0001529801-mRNA-1"/>
    </source>
</evidence>
<gene>
    <name evidence="1" type="ORF">HPBE_LOCUS15297</name>
</gene>
<protein>
    <submittedName>
        <fullName evidence="3">NR LBD domain-containing protein</fullName>
    </submittedName>
</protein>
<accession>A0A183G218</accession>
<reference evidence="1 2" key="1">
    <citation type="submission" date="2018-11" db="EMBL/GenBank/DDBJ databases">
        <authorList>
            <consortium name="Pathogen Informatics"/>
        </authorList>
    </citation>
    <scope>NUCLEOTIDE SEQUENCE [LARGE SCALE GENOMIC DNA]</scope>
</reference>
<dbReference type="AlphaFoldDB" id="A0A183G218"/>
<reference evidence="3" key="2">
    <citation type="submission" date="2019-09" db="UniProtKB">
        <authorList>
            <consortium name="WormBaseParasite"/>
        </authorList>
    </citation>
    <scope>IDENTIFICATION</scope>
</reference>
<evidence type="ECO:0000313" key="2">
    <source>
        <dbReference type="Proteomes" id="UP000050761"/>
    </source>
</evidence>
<keyword evidence="2" id="KW-1185">Reference proteome</keyword>
<proteinExistence type="predicted"/>
<dbReference type="WBParaSite" id="HPBE_0001529801-mRNA-1">
    <property type="protein sequence ID" value="HPBE_0001529801-mRNA-1"/>
    <property type="gene ID" value="HPBE_0001529801"/>
</dbReference>
<dbReference type="EMBL" id="UZAH01028785">
    <property type="protein sequence ID" value="VDP02352.1"/>
    <property type="molecule type" value="Genomic_DNA"/>
</dbReference>
<dbReference type="Proteomes" id="UP000050761">
    <property type="component" value="Unassembled WGS sequence"/>
</dbReference>